<organism evidence="2 3">
    <name type="scientific">Noviherbaspirillum pedocola</name>
    <dbReference type="NCBI Taxonomy" id="2801341"/>
    <lineage>
        <taxon>Bacteria</taxon>
        <taxon>Pseudomonadati</taxon>
        <taxon>Pseudomonadota</taxon>
        <taxon>Betaproteobacteria</taxon>
        <taxon>Burkholderiales</taxon>
        <taxon>Oxalobacteraceae</taxon>
        <taxon>Noviherbaspirillum</taxon>
    </lineage>
</organism>
<gene>
    <name evidence="2" type="ORF">JJB74_20620</name>
</gene>
<dbReference type="RefSeq" id="WP_200594995.1">
    <property type="nucleotide sequence ID" value="NZ_JAEPBG010000009.1"/>
</dbReference>
<keyword evidence="3" id="KW-1185">Reference proteome</keyword>
<evidence type="ECO:0000313" key="3">
    <source>
        <dbReference type="Proteomes" id="UP000622890"/>
    </source>
</evidence>
<comment type="caution">
    <text evidence="2">The sequence shown here is derived from an EMBL/GenBank/DDBJ whole genome shotgun (WGS) entry which is preliminary data.</text>
</comment>
<name>A0A934T2P5_9BURK</name>
<accession>A0A934T2P5</accession>
<dbReference type="AlphaFoldDB" id="A0A934T2P5"/>
<feature type="compositionally biased region" description="Polar residues" evidence="1">
    <location>
        <begin position="10"/>
        <end position="21"/>
    </location>
</feature>
<evidence type="ECO:0000313" key="2">
    <source>
        <dbReference type="EMBL" id="MBK4737033.1"/>
    </source>
</evidence>
<dbReference type="Proteomes" id="UP000622890">
    <property type="component" value="Unassembled WGS sequence"/>
</dbReference>
<dbReference type="EMBL" id="JAEPBG010000009">
    <property type="protein sequence ID" value="MBK4737033.1"/>
    <property type="molecule type" value="Genomic_DNA"/>
</dbReference>
<protein>
    <submittedName>
        <fullName evidence="2">Uncharacterized protein</fullName>
    </submittedName>
</protein>
<feature type="region of interest" description="Disordered" evidence="1">
    <location>
        <begin position="37"/>
        <end position="57"/>
    </location>
</feature>
<reference evidence="2" key="1">
    <citation type="submission" date="2021-01" db="EMBL/GenBank/DDBJ databases">
        <title>Genome sequence of strain Noviherbaspirillum sp. DKR-6.</title>
        <authorList>
            <person name="Chaudhary D.K."/>
        </authorList>
    </citation>
    <scope>NUCLEOTIDE SEQUENCE</scope>
    <source>
        <strain evidence="2">DKR-6</strain>
    </source>
</reference>
<proteinExistence type="predicted"/>
<sequence length="147" mass="16539">MDFDAVHSDWNASPHPSTKSRSFPLRLLSEGFHVQSHPPIANRRQQPTSITASDSQDVERDYSFDKLCAMPIPPCTASEYAALKDNLFVNGPIVCLSDQVKAGALAMEFLRNGKTTVMNGPCKRSRRHQSWNPWYKPTPCRHRLTGN</sequence>
<evidence type="ECO:0000256" key="1">
    <source>
        <dbReference type="SAM" id="MobiDB-lite"/>
    </source>
</evidence>
<feature type="region of interest" description="Disordered" evidence="1">
    <location>
        <begin position="1"/>
        <end position="21"/>
    </location>
</feature>
<feature type="compositionally biased region" description="Polar residues" evidence="1">
    <location>
        <begin position="43"/>
        <end position="55"/>
    </location>
</feature>